<evidence type="ECO:0008006" key="8">
    <source>
        <dbReference type="Google" id="ProtNLM"/>
    </source>
</evidence>
<dbReference type="Pfam" id="PF02755">
    <property type="entry name" value="RPEL"/>
    <property type="match status" value="2"/>
</dbReference>
<proteinExistence type="inferred from homology"/>
<evidence type="ECO:0000256" key="3">
    <source>
        <dbReference type="ARBA" id="ARBA00023203"/>
    </source>
</evidence>
<feature type="repeat" description="RPEL" evidence="4">
    <location>
        <begin position="504"/>
        <end position="529"/>
    </location>
</feature>
<protein>
    <recommendedName>
        <fullName evidence="8">Phosphatase and actin regulator</fullName>
    </recommendedName>
</protein>
<evidence type="ECO:0000313" key="6">
    <source>
        <dbReference type="EMBL" id="PVD23754.1"/>
    </source>
</evidence>
<feature type="compositionally biased region" description="Pro residues" evidence="5">
    <location>
        <begin position="236"/>
        <end position="252"/>
    </location>
</feature>
<evidence type="ECO:0000256" key="2">
    <source>
        <dbReference type="ARBA" id="ARBA00022737"/>
    </source>
</evidence>
<feature type="region of interest" description="Disordered" evidence="5">
    <location>
        <begin position="308"/>
        <end position="497"/>
    </location>
</feature>
<sequence length="659" mass="73089">MGVKAKYVLPETTACRSTNARFCPISCPDSSKNGEAKPSSLTTTSQPPADRKSRFHAIGKIFKPWKWKRKKKSERIEKAAVEIERKISMRTSREELIRKGVIREPDGSQNYLPVIESVKELDEEKVEDRPNALSSGGSITTAPTNTTACTTTKQADVSSSVTTPTTTSTSAGMKNKEPASAADGTVIVAGNVAPLVTTQAEITSLNSTTTVSSTHVRPIIVAPAPVLQSPSQPEYLPIPKPPTPQPSPPPPFVMKEENLPRPVAASTEVQRRGVSISSSSDELNVSFTEVQRRQVTISETPPVIMPMPILNQAEEEDDDDDDNPEDDELARILLAEEGGTYPYEAIPASEPDLTRKPNKSALKTKSTPSGSYSSHHFPPPPPPFPGTAMLSSLSRPLETSHSPTPASDLSFNISMNRSASPNLAPGSNRGLIIPRPHVQFPMMGGESDKENLPPPPPPPPPVLPPYPHVDYNNVPSDDSDSDGEIQYKDDDEESSLASKVARQDSLARFLSNRPTQRDLVDKNIIPSHSEQEKADLREQIGSKLTRRLSLRPTAEELENRNILHIQTTEEYLREKEAKQRYLIRKLSFRPSVEELKERKIIKFNDYVEVTNAHEYDRRAEKPWTKLTPKDKAIIRKELNEFKSKEMDVHEESRHLTRSR</sequence>
<feature type="compositionally biased region" description="Polar residues" evidence="5">
    <location>
        <begin position="389"/>
        <end position="421"/>
    </location>
</feature>
<gene>
    <name evidence="6" type="ORF">C0Q70_17027</name>
</gene>
<comment type="similarity">
    <text evidence="1">Belongs to the phosphatase and actin regulator family.</text>
</comment>
<feature type="region of interest" description="Disordered" evidence="5">
    <location>
        <begin position="229"/>
        <end position="285"/>
    </location>
</feature>
<feature type="compositionally biased region" description="Acidic residues" evidence="5">
    <location>
        <begin position="313"/>
        <end position="328"/>
    </location>
</feature>
<feature type="compositionally biased region" description="Polar residues" evidence="5">
    <location>
        <begin position="28"/>
        <end position="47"/>
    </location>
</feature>
<organism evidence="6 7">
    <name type="scientific">Pomacea canaliculata</name>
    <name type="common">Golden apple snail</name>
    <dbReference type="NCBI Taxonomy" id="400727"/>
    <lineage>
        <taxon>Eukaryota</taxon>
        <taxon>Metazoa</taxon>
        <taxon>Spiralia</taxon>
        <taxon>Lophotrochozoa</taxon>
        <taxon>Mollusca</taxon>
        <taxon>Gastropoda</taxon>
        <taxon>Caenogastropoda</taxon>
        <taxon>Architaenioglossa</taxon>
        <taxon>Ampullarioidea</taxon>
        <taxon>Ampullariidae</taxon>
        <taxon>Pomacea</taxon>
    </lineage>
</organism>
<dbReference type="EMBL" id="PZQS01000010">
    <property type="protein sequence ID" value="PVD23754.1"/>
    <property type="molecule type" value="Genomic_DNA"/>
</dbReference>
<keyword evidence="2" id="KW-0677">Repeat</keyword>
<dbReference type="Gene3D" id="6.10.140.2130">
    <property type="match status" value="1"/>
</dbReference>
<dbReference type="Proteomes" id="UP000245119">
    <property type="component" value="Linkage Group LG10"/>
</dbReference>
<accession>A0A2T7NRF4</accession>
<evidence type="ECO:0000256" key="5">
    <source>
        <dbReference type="SAM" id="MobiDB-lite"/>
    </source>
</evidence>
<feature type="compositionally biased region" description="Polar residues" evidence="5">
    <location>
        <begin position="275"/>
        <end position="285"/>
    </location>
</feature>
<feature type="repeat" description="RPEL" evidence="4">
    <location>
        <begin position="542"/>
        <end position="567"/>
    </location>
</feature>
<feature type="compositionally biased region" description="Acidic residues" evidence="5">
    <location>
        <begin position="477"/>
        <end position="494"/>
    </location>
</feature>
<keyword evidence="3" id="KW-0009">Actin-binding</keyword>
<dbReference type="OrthoDB" id="5563016at2759"/>
<evidence type="ECO:0000256" key="1">
    <source>
        <dbReference type="ARBA" id="ARBA00009795"/>
    </source>
</evidence>
<dbReference type="Gene3D" id="6.10.140.1750">
    <property type="match status" value="1"/>
</dbReference>
<evidence type="ECO:0000256" key="4">
    <source>
        <dbReference type="PROSITE-ProRule" id="PRU00401"/>
    </source>
</evidence>
<dbReference type="STRING" id="400727.A0A2T7NRF4"/>
<evidence type="ECO:0000313" key="7">
    <source>
        <dbReference type="Proteomes" id="UP000245119"/>
    </source>
</evidence>
<dbReference type="PANTHER" id="PTHR12751:SF18">
    <property type="entry name" value="PHOSPHATASE AND ACTIN REGULATOR 1"/>
    <property type="match status" value="1"/>
</dbReference>
<dbReference type="AlphaFoldDB" id="A0A2T7NRF4"/>
<feature type="repeat" description="RPEL" evidence="4">
    <location>
        <begin position="81"/>
        <end position="106"/>
    </location>
</feature>
<keyword evidence="7" id="KW-1185">Reference proteome</keyword>
<dbReference type="GO" id="GO:0030036">
    <property type="term" value="P:actin cytoskeleton organization"/>
    <property type="evidence" value="ECO:0007669"/>
    <property type="project" value="TreeGrafter"/>
</dbReference>
<dbReference type="SMART" id="SM00707">
    <property type="entry name" value="RPEL"/>
    <property type="match status" value="4"/>
</dbReference>
<reference evidence="6 7" key="1">
    <citation type="submission" date="2018-04" db="EMBL/GenBank/DDBJ databases">
        <title>The genome of golden apple snail Pomacea canaliculata provides insight into stress tolerance and invasive adaptation.</title>
        <authorList>
            <person name="Liu C."/>
            <person name="Liu B."/>
            <person name="Ren Y."/>
            <person name="Zhang Y."/>
            <person name="Wang H."/>
            <person name="Li S."/>
            <person name="Jiang F."/>
            <person name="Yin L."/>
            <person name="Zhang G."/>
            <person name="Qian W."/>
            <person name="Fan W."/>
        </authorList>
    </citation>
    <scope>NUCLEOTIDE SEQUENCE [LARGE SCALE GENOMIC DNA]</scope>
    <source>
        <strain evidence="6">SZHN2017</strain>
        <tissue evidence="6">Muscle</tissue>
    </source>
</reference>
<feature type="compositionally biased region" description="Pro residues" evidence="5">
    <location>
        <begin position="452"/>
        <end position="467"/>
    </location>
</feature>
<name>A0A2T7NRF4_POMCA</name>
<dbReference type="InterPro" id="IPR004018">
    <property type="entry name" value="RPEL_repeat"/>
</dbReference>
<dbReference type="GO" id="GO:0003779">
    <property type="term" value="F:actin binding"/>
    <property type="evidence" value="ECO:0007669"/>
    <property type="project" value="UniProtKB-KW"/>
</dbReference>
<comment type="caution">
    <text evidence="6">The sequence shown here is derived from an EMBL/GenBank/DDBJ whole genome shotgun (WGS) entry which is preliminary data.</text>
</comment>
<feature type="compositionally biased region" description="Low complexity" evidence="5">
    <location>
        <begin position="140"/>
        <end position="170"/>
    </location>
</feature>
<dbReference type="PANTHER" id="PTHR12751">
    <property type="entry name" value="PHOSPHATASE AND ACTIN REGULATOR PHACTR"/>
    <property type="match status" value="1"/>
</dbReference>
<feature type="region of interest" description="Disordered" evidence="5">
    <location>
        <begin position="129"/>
        <end position="179"/>
    </location>
</feature>
<feature type="region of interest" description="Disordered" evidence="5">
    <location>
        <begin position="25"/>
        <end position="55"/>
    </location>
</feature>
<feature type="repeat" description="RPEL" evidence="4">
    <location>
        <begin position="580"/>
        <end position="605"/>
    </location>
</feature>
<dbReference type="PROSITE" id="PS51073">
    <property type="entry name" value="RPEL"/>
    <property type="match status" value="4"/>
</dbReference>